<evidence type="ECO:0000313" key="1">
    <source>
        <dbReference type="Proteomes" id="UP000887580"/>
    </source>
</evidence>
<proteinExistence type="predicted"/>
<sequence>MDYITSFDIRLDKDVYYAGEPLTGCVVLENAENIKIRGVRVLLRGKAHVQLKVMKSGERKTLKDDQYLLDEKIVIWGKDKHDDPDATEILPRGMHQFTFAFALPQCQMPPSIETRMGTIRYYVKCIIDIPYASSPQGIKYFSLIGPHIDCMEEKYLSALCGQDHKVRCFRCCQRGTIALRVILERTAYCCGENLKIKAHIENRQDFTINLNIKIIQIIEYRVEKGVLGETKTVTSTALEYRSPTVNENTAAKFDSSLEQHPIKIPVIPPTMVGVCRLMQIYYILKVSIEDERKNESLEMEFPITIATIPYRSPQTQLYSITYDFCVDYVEGGKYISPEFRLGSVYDGQPSTTREGGGGQGEITPAQDEEEEDIILYRPVYVKCIEKPKGIRGVTKDILDQKLTDSPTDINRKLKFGSQKSVNALLQPSGSHTARNELSPLSASTKSHKNNSLEQQKLLNH</sequence>
<evidence type="ECO:0000313" key="2">
    <source>
        <dbReference type="WBParaSite" id="PS1159_v2.g16154.t1"/>
    </source>
</evidence>
<protein>
    <submittedName>
        <fullName evidence="2">Arrestin C-terminal-like domain-containing protein</fullName>
    </submittedName>
</protein>
<organism evidence="1 2">
    <name type="scientific">Panagrolaimus sp. PS1159</name>
    <dbReference type="NCBI Taxonomy" id="55785"/>
    <lineage>
        <taxon>Eukaryota</taxon>
        <taxon>Metazoa</taxon>
        <taxon>Ecdysozoa</taxon>
        <taxon>Nematoda</taxon>
        <taxon>Chromadorea</taxon>
        <taxon>Rhabditida</taxon>
        <taxon>Tylenchina</taxon>
        <taxon>Panagrolaimomorpha</taxon>
        <taxon>Panagrolaimoidea</taxon>
        <taxon>Panagrolaimidae</taxon>
        <taxon>Panagrolaimus</taxon>
    </lineage>
</organism>
<reference evidence="2" key="1">
    <citation type="submission" date="2022-11" db="UniProtKB">
        <authorList>
            <consortium name="WormBaseParasite"/>
        </authorList>
    </citation>
    <scope>IDENTIFICATION</scope>
</reference>
<name>A0AC35FD31_9BILA</name>
<accession>A0AC35FD31</accession>
<dbReference type="Proteomes" id="UP000887580">
    <property type="component" value="Unplaced"/>
</dbReference>
<dbReference type="WBParaSite" id="PS1159_v2.g16154.t1">
    <property type="protein sequence ID" value="PS1159_v2.g16154.t1"/>
    <property type="gene ID" value="PS1159_v2.g16154"/>
</dbReference>